<keyword evidence="8" id="KW-0472">Membrane</keyword>
<dbReference type="Pfam" id="PF00005">
    <property type="entry name" value="ABC_tran"/>
    <property type="match status" value="2"/>
</dbReference>
<dbReference type="PANTHER" id="PTHR43790">
    <property type="entry name" value="CARBOHYDRATE TRANSPORT ATP-BINDING PROTEIN MG119-RELATED"/>
    <property type="match status" value="1"/>
</dbReference>
<dbReference type="Proteomes" id="UP000005143">
    <property type="component" value="Unassembled WGS sequence"/>
</dbReference>
<keyword evidence="7" id="KW-1278">Translocase</keyword>
<dbReference type="PATRIC" id="fig|1097667.3.peg.701"/>
<protein>
    <submittedName>
        <fullName evidence="11">Ribose ABC transport system ATP-binding protein RbsA (TC 3.A.1.2.1)</fullName>
    </submittedName>
</protein>
<evidence type="ECO:0000256" key="3">
    <source>
        <dbReference type="ARBA" id="ARBA00022597"/>
    </source>
</evidence>
<dbReference type="InterPro" id="IPR003593">
    <property type="entry name" value="AAA+_ATPase"/>
</dbReference>
<keyword evidence="2" id="KW-1003">Cell membrane</keyword>
<dbReference type="GO" id="GO:0005524">
    <property type="term" value="F:ATP binding"/>
    <property type="evidence" value="ECO:0007669"/>
    <property type="project" value="UniProtKB-KW"/>
</dbReference>
<dbReference type="InterPro" id="IPR050107">
    <property type="entry name" value="ABC_carbohydrate_import_ATPase"/>
</dbReference>
<dbReference type="OrthoDB" id="3311037at2"/>
<dbReference type="GO" id="GO:0016887">
    <property type="term" value="F:ATP hydrolysis activity"/>
    <property type="evidence" value="ECO:0007669"/>
    <property type="project" value="InterPro"/>
</dbReference>
<dbReference type="SUPFAM" id="SSF52540">
    <property type="entry name" value="P-loop containing nucleoside triphosphate hydrolases"/>
    <property type="match status" value="2"/>
</dbReference>
<name>H0E1P2_9ACTN</name>
<organism evidence="11 12">
    <name type="scientific">Patulibacter medicamentivorans</name>
    <dbReference type="NCBI Taxonomy" id="1097667"/>
    <lineage>
        <taxon>Bacteria</taxon>
        <taxon>Bacillati</taxon>
        <taxon>Actinomycetota</taxon>
        <taxon>Thermoleophilia</taxon>
        <taxon>Solirubrobacterales</taxon>
        <taxon>Patulibacteraceae</taxon>
        <taxon>Patulibacter</taxon>
    </lineage>
</organism>
<evidence type="ECO:0000256" key="8">
    <source>
        <dbReference type="ARBA" id="ARBA00023136"/>
    </source>
</evidence>
<dbReference type="InterPro" id="IPR027417">
    <property type="entry name" value="P-loop_NTPase"/>
</dbReference>
<feature type="domain" description="ABC transporter" evidence="10">
    <location>
        <begin position="261"/>
        <end position="503"/>
    </location>
</feature>
<dbReference type="AlphaFoldDB" id="H0E1P2"/>
<keyword evidence="1" id="KW-0813">Transport</keyword>
<keyword evidence="5" id="KW-0547">Nucleotide-binding</keyword>
<evidence type="ECO:0000256" key="2">
    <source>
        <dbReference type="ARBA" id="ARBA00022475"/>
    </source>
</evidence>
<evidence type="ECO:0000256" key="9">
    <source>
        <dbReference type="SAM" id="MobiDB-lite"/>
    </source>
</evidence>
<dbReference type="PROSITE" id="PS00211">
    <property type="entry name" value="ABC_TRANSPORTER_1"/>
    <property type="match status" value="1"/>
</dbReference>
<keyword evidence="4" id="KW-0677">Repeat</keyword>
<evidence type="ECO:0000313" key="12">
    <source>
        <dbReference type="Proteomes" id="UP000005143"/>
    </source>
</evidence>
<sequence>MVAALTVSDVSKSYGPTRALDRASLTVERGTIHALLGGNGSGKSTLIKILAGVVKGDSGTVAIGDAALEASAITPARAAAARCFFVHQDAGVFPELSVADNLHLGQGFETTGLQRIKWRAVRRRTREILERYEISAAPETLVADLGPATQAKLAIARALQGTDGATDSVLVLDEPTAPLPAHEVAHLLTALRRYADAGQSIVFVTHRLAEVCEIADRATVLRNGRVLADLERHEITPERLTDLIAGGPESADPPARGAAPEDAPPLLRVTGLSGGRIEDCSLDLRGGEILGLAGLTGSGRTTLLQLLFGLIPRRSGEVTLSGERLAPRGPRDAMAADLAYVPADRKRDGLFPGLSVSENLAMAVVPRYWRHGWLRRGDEQSDSRTLIAEQGIKTESERLAISALSGGNQQKVMLARWLRREPKVLLLDEPTQGVDIGARRGIHDLLRAVVQPDVGAIVASSDEDELAAVCDRVLVLRDGRICAELTAQDLTAERIARFAHADPPTR</sequence>
<dbReference type="EMBL" id="AGUD01000028">
    <property type="protein sequence ID" value="EHN12385.1"/>
    <property type="molecule type" value="Genomic_DNA"/>
</dbReference>
<evidence type="ECO:0000256" key="1">
    <source>
        <dbReference type="ARBA" id="ARBA00022448"/>
    </source>
</evidence>
<keyword evidence="12" id="KW-1185">Reference proteome</keyword>
<dbReference type="SMART" id="SM00382">
    <property type="entry name" value="AAA"/>
    <property type="match status" value="2"/>
</dbReference>
<proteinExistence type="predicted"/>
<dbReference type="PANTHER" id="PTHR43790:SF3">
    <property type="entry name" value="D-ALLOSE IMPORT ATP-BINDING PROTEIN ALSA-RELATED"/>
    <property type="match status" value="1"/>
</dbReference>
<dbReference type="InterPro" id="IPR017871">
    <property type="entry name" value="ABC_transporter-like_CS"/>
</dbReference>
<dbReference type="Gene3D" id="3.40.50.300">
    <property type="entry name" value="P-loop containing nucleotide triphosphate hydrolases"/>
    <property type="match status" value="2"/>
</dbReference>
<feature type="domain" description="ABC transporter" evidence="10">
    <location>
        <begin position="5"/>
        <end position="248"/>
    </location>
</feature>
<feature type="region of interest" description="Disordered" evidence="9">
    <location>
        <begin position="244"/>
        <end position="264"/>
    </location>
</feature>
<gene>
    <name evidence="11" type="ORF">PAI11_07040</name>
</gene>
<dbReference type="CDD" id="cd03216">
    <property type="entry name" value="ABC_Carb_Monos_I"/>
    <property type="match status" value="1"/>
</dbReference>
<reference evidence="11 12" key="1">
    <citation type="journal article" date="2013" name="Biodegradation">
        <title>Quantitative proteomic analysis of ibuprofen-degrading Patulibacter sp. strain I11.</title>
        <authorList>
            <person name="Almeida B."/>
            <person name="Kjeldal H."/>
            <person name="Lolas I."/>
            <person name="Knudsen A.D."/>
            <person name="Carvalho G."/>
            <person name="Nielsen K.L."/>
            <person name="Barreto Crespo M.T."/>
            <person name="Stensballe A."/>
            <person name="Nielsen J.L."/>
        </authorList>
    </citation>
    <scope>NUCLEOTIDE SEQUENCE [LARGE SCALE GENOMIC DNA]</scope>
    <source>
        <strain evidence="11 12">I11</strain>
    </source>
</reference>
<accession>H0E1P2</accession>
<dbReference type="CDD" id="cd03215">
    <property type="entry name" value="ABC_Carb_Monos_II"/>
    <property type="match status" value="1"/>
</dbReference>
<evidence type="ECO:0000259" key="10">
    <source>
        <dbReference type="PROSITE" id="PS50893"/>
    </source>
</evidence>
<dbReference type="PROSITE" id="PS50893">
    <property type="entry name" value="ABC_TRANSPORTER_2"/>
    <property type="match status" value="2"/>
</dbReference>
<keyword evidence="6 11" id="KW-0067">ATP-binding</keyword>
<evidence type="ECO:0000256" key="7">
    <source>
        <dbReference type="ARBA" id="ARBA00022967"/>
    </source>
</evidence>
<keyword evidence="3" id="KW-0762">Sugar transport</keyword>
<comment type="caution">
    <text evidence="11">The sequence shown here is derived from an EMBL/GenBank/DDBJ whole genome shotgun (WGS) entry which is preliminary data.</text>
</comment>
<evidence type="ECO:0000313" key="11">
    <source>
        <dbReference type="EMBL" id="EHN12385.1"/>
    </source>
</evidence>
<evidence type="ECO:0000256" key="6">
    <source>
        <dbReference type="ARBA" id="ARBA00022840"/>
    </source>
</evidence>
<evidence type="ECO:0000256" key="5">
    <source>
        <dbReference type="ARBA" id="ARBA00022741"/>
    </source>
</evidence>
<evidence type="ECO:0000256" key="4">
    <source>
        <dbReference type="ARBA" id="ARBA00022737"/>
    </source>
</evidence>
<dbReference type="InterPro" id="IPR003439">
    <property type="entry name" value="ABC_transporter-like_ATP-bd"/>
</dbReference>